<dbReference type="InterPro" id="IPR050924">
    <property type="entry name" value="Peroxiredoxin_BCP/PrxQ"/>
</dbReference>
<dbReference type="Gene3D" id="3.40.30.10">
    <property type="entry name" value="Glutaredoxin"/>
    <property type="match status" value="1"/>
</dbReference>
<dbReference type="SUPFAM" id="SSF52833">
    <property type="entry name" value="Thioredoxin-like"/>
    <property type="match status" value="1"/>
</dbReference>
<evidence type="ECO:0000256" key="8">
    <source>
        <dbReference type="ARBA" id="ARBA00032824"/>
    </source>
</evidence>
<dbReference type="InterPro" id="IPR000866">
    <property type="entry name" value="AhpC/TSA"/>
</dbReference>
<keyword evidence="4" id="KW-0049">Antioxidant</keyword>
<evidence type="ECO:0000256" key="3">
    <source>
        <dbReference type="ARBA" id="ARBA00022559"/>
    </source>
</evidence>
<keyword evidence="6" id="KW-1015">Disulfide bond</keyword>
<dbReference type="PROSITE" id="PS51352">
    <property type="entry name" value="THIOREDOXIN_2"/>
    <property type="match status" value="1"/>
</dbReference>
<evidence type="ECO:0000256" key="10">
    <source>
        <dbReference type="ARBA" id="ARBA00042163"/>
    </source>
</evidence>
<dbReference type="CDD" id="cd03017">
    <property type="entry name" value="PRX_BCP"/>
    <property type="match status" value="1"/>
</dbReference>
<evidence type="ECO:0000256" key="1">
    <source>
        <dbReference type="ARBA" id="ARBA00004456"/>
    </source>
</evidence>
<evidence type="ECO:0000256" key="11">
    <source>
        <dbReference type="ARBA" id="ARBA00049091"/>
    </source>
</evidence>
<reference evidence="13 14" key="1">
    <citation type="submission" date="2024-06" db="EMBL/GenBank/DDBJ databases">
        <authorList>
            <person name="Kraege A."/>
            <person name="Thomma B."/>
        </authorList>
    </citation>
    <scope>NUCLEOTIDE SEQUENCE [LARGE SCALE GENOMIC DNA]</scope>
</reference>
<dbReference type="InterPro" id="IPR036249">
    <property type="entry name" value="Thioredoxin-like_sf"/>
</dbReference>
<dbReference type="EC" id="1.11.1.24" evidence="2"/>
<evidence type="ECO:0000313" key="14">
    <source>
        <dbReference type="Proteomes" id="UP001497392"/>
    </source>
</evidence>
<evidence type="ECO:0000256" key="9">
    <source>
        <dbReference type="ARBA" id="ARBA00038489"/>
    </source>
</evidence>
<keyword evidence="3" id="KW-0575">Peroxidase</keyword>
<evidence type="ECO:0000256" key="4">
    <source>
        <dbReference type="ARBA" id="ARBA00022862"/>
    </source>
</evidence>
<evidence type="ECO:0000313" key="13">
    <source>
        <dbReference type="EMBL" id="CAL5218862.1"/>
    </source>
</evidence>
<organism evidence="13 14">
    <name type="scientific">Coccomyxa viridis</name>
    <dbReference type="NCBI Taxonomy" id="1274662"/>
    <lineage>
        <taxon>Eukaryota</taxon>
        <taxon>Viridiplantae</taxon>
        <taxon>Chlorophyta</taxon>
        <taxon>core chlorophytes</taxon>
        <taxon>Trebouxiophyceae</taxon>
        <taxon>Trebouxiophyceae incertae sedis</taxon>
        <taxon>Coccomyxaceae</taxon>
        <taxon>Coccomyxa</taxon>
    </lineage>
</organism>
<evidence type="ECO:0000256" key="2">
    <source>
        <dbReference type="ARBA" id="ARBA00013017"/>
    </source>
</evidence>
<proteinExistence type="inferred from homology"/>
<dbReference type="Pfam" id="PF00578">
    <property type="entry name" value="AhpC-TSA"/>
    <property type="match status" value="1"/>
</dbReference>
<comment type="subcellular location">
    <subcellularLocation>
        <location evidence="1">Plastid</location>
        <location evidence="1">Chloroplast thylakoid lumen</location>
    </subcellularLocation>
</comment>
<protein>
    <recommendedName>
        <fullName evidence="2">thioredoxin-dependent peroxiredoxin</fullName>
        <ecNumber evidence="2">1.11.1.24</ecNumber>
    </recommendedName>
    <alternativeName>
        <fullName evidence="8">Thioredoxin peroxidase</fullName>
    </alternativeName>
    <alternativeName>
        <fullName evidence="10">Thioredoxin-dependent peroxiredoxin Q</fullName>
    </alternativeName>
</protein>
<gene>
    <name evidence="13" type="primary">g594</name>
    <name evidence="13" type="ORF">VP750_LOCUS521</name>
</gene>
<keyword evidence="14" id="KW-1185">Reference proteome</keyword>
<evidence type="ECO:0000259" key="12">
    <source>
        <dbReference type="PROSITE" id="PS51352"/>
    </source>
</evidence>
<comment type="similarity">
    <text evidence="9">Belongs to the peroxiredoxin family. BCP/PrxQ subfamily.</text>
</comment>
<accession>A0ABP1FMV5</accession>
<keyword evidence="5" id="KW-0560">Oxidoreductase</keyword>
<keyword evidence="7" id="KW-0676">Redox-active center</keyword>
<comment type="caution">
    <text evidence="13">The sequence shown here is derived from an EMBL/GenBank/DDBJ whole genome shotgun (WGS) entry which is preliminary data.</text>
</comment>
<feature type="domain" description="Thioredoxin" evidence="12">
    <location>
        <begin position="52"/>
        <end position="206"/>
    </location>
</feature>
<evidence type="ECO:0000256" key="6">
    <source>
        <dbReference type="ARBA" id="ARBA00023157"/>
    </source>
</evidence>
<dbReference type="Proteomes" id="UP001497392">
    <property type="component" value="Unassembled WGS sequence"/>
</dbReference>
<dbReference type="InterPro" id="IPR013766">
    <property type="entry name" value="Thioredoxin_domain"/>
</dbReference>
<sequence>MACRPRVAFRSSIQPFTPFRSLYGSAATLQRQQKLCRSAVRDRSSQLTRAELKVGSKMQDYPDYYRVLKSTEGASVALSNYEGKKPVVLFFYPRAATPGCTKQACAFRDAFGKFKDIGAEVFGISSDDVQKNSEFAKAQRLPFPLLTDQSEFLRKSFGIKGDLLGLLPGRQTFVIDKNGKIVLSFNDQFNPEKHVVEALDVVKTLV</sequence>
<evidence type="ECO:0000256" key="5">
    <source>
        <dbReference type="ARBA" id="ARBA00023002"/>
    </source>
</evidence>
<evidence type="ECO:0000256" key="7">
    <source>
        <dbReference type="ARBA" id="ARBA00023284"/>
    </source>
</evidence>
<comment type="catalytic activity">
    <reaction evidence="11">
        <text>a hydroperoxide + [thioredoxin]-dithiol = an alcohol + [thioredoxin]-disulfide + H2O</text>
        <dbReference type="Rhea" id="RHEA:62620"/>
        <dbReference type="Rhea" id="RHEA-COMP:10698"/>
        <dbReference type="Rhea" id="RHEA-COMP:10700"/>
        <dbReference type="ChEBI" id="CHEBI:15377"/>
        <dbReference type="ChEBI" id="CHEBI:29950"/>
        <dbReference type="ChEBI" id="CHEBI:30879"/>
        <dbReference type="ChEBI" id="CHEBI:35924"/>
        <dbReference type="ChEBI" id="CHEBI:50058"/>
        <dbReference type="EC" id="1.11.1.24"/>
    </reaction>
</comment>
<dbReference type="PANTHER" id="PTHR42801:SF4">
    <property type="entry name" value="AHPC_TSA FAMILY PROTEIN"/>
    <property type="match status" value="1"/>
</dbReference>
<dbReference type="EMBL" id="CAXHTA020000001">
    <property type="protein sequence ID" value="CAL5218862.1"/>
    <property type="molecule type" value="Genomic_DNA"/>
</dbReference>
<name>A0ABP1FMV5_9CHLO</name>
<dbReference type="PANTHER" id="PTHR42801">
    <property type="entry name" value="THIOREDOXIN-DEPENDENT PEROXIDE REDUCTASE"/>
    <property type="match status" value="1"/>
</dbReference>